<dbReference type="AlphaFoldDB" id="A0A372L8P8"/>
<keyword evidence="2" id="KW-1185">Reference proteome</keyword>
<sequence>MQNETNWLAKELARDCRTVEDIQEKLNDLFKDTIQHVFEAEIDNHLGYKKHDNEGDHSGNSLGRKSLLFGNLLLKLD</sequence>
<dbReference type="Proteomes" id="UP000262939">
    <property type="component" value="Unassembled WGS sequence"/>
</dbReference>
<dbReference type="EMBL" id="QVTD01000016">
    <property type="protein sequence ID" value="RFU61275.1"/>
    <property type="molecule type" value="Genomic_DNA"/>
</dbReference>
<dbReference type="OrthoDB" id="9779930at2"/>
<comment type="caution">
    <text evidence="1">The sequence shown here is derived from an EMBL/GenBank/DDBJ whole genome shotgun (WGS) entry which is preliminary data.</text>
</comment>
<organism evidence="1 2">
    <name type="scientific">Peribacillus glennii</name>
    <dbReference type="NCBI Taxonomy" id="2303991"/>
    <lineage>
        <taxon>Bacteria</taxon>
        <taxon>Bacillati</taxon>
        <taxon>Bacillota</taxon>
        <taxon>Bacilli</taxon>
        <taxon>Bacillales</taxon>
        <taxon>Bacillaceae</taxon>
        <taxon>Peribacillus</taxon>
    </lineage>
</organism>
<gene>
    <name evidence="1" type="ORF">D0466_18860</name>
</gene>
<reference evidence="1 2" key="1">
    <citation type="submission" date="2018-08" db="EMBL/GenBank/DDBJ databases">
        <title>Bacillus chawlae sp. nov., Bacillus glennii sp. nov., and Bacillus saganii sp. nov. Isolated from the Vehicle Assembly Building at Kennedy Space Center where the Viking Spacecraft were Assembled.</title>
        <authorList>
            <person name="Seuylemezian A."/>
            <person name="Vaishampayan P."/>
        </authorList>
    </citation>
    <scope>NUCLEOTIDE SEQUENCE [LARGE SCALE GENOMIC DNA]</scope>
    <source>
        <strain evidence="1 2">V44-8</strain>
    </source>
</reference>
<name>A0A372L8P8_9BACI</name>
<evidence type="ECO:0000313" key="1">
    <source>
        <dbReference type="EMBL" id="RFU61275.1"/>
    </source>
</evidence>
<accession>A0A372L8P8</accession>
<evidence type="ECO:0008006" key="3">
    <source>
        <dbReference type="Google" id="ProtNLM"/>
    </source>
</evidence>
<proteinExistence type="predicted"/>
<evidence type="ECO:0000313" key="2">
    <source>
        <dbReference type="Proteomes" id="UP000262939"/>
    </source>
</evidence>
<protein>
    <recommendedName>
        <fullName evidence="3">IS256 family transposase</fullName>
    </recommendedName>
</protein>